<sequence length="147" mass="16045">MSPDQEVLCAAIEAWGAQYSDSPILLGLSSATSAPRVIDSNGTFAPAYRVSWGQARNGACNALLDRVRRLIDRNGIIRKPTIPGVQALMLCIEPLFSSGETVKDKEVQMEAHMFETTILEQMRILSLLGEPDRCSSVVTDRVPGIEL</sequence>
<dbReference type="Proteomes" id="UP000322245">
    <property type="component" value="Unassembled WGS sequence"/>
</dbReference>
<reference evidence="1 2" key="1">
    <citation type="submission" date="2017-05" db="EMBL/GenBank/DDBJ databases">
        <title>The Genome Sequence of Tsuchiyaea wingfieldii DSM 27421.</title>
        <authorList>
            <person name="Cuomo C."/>
            <person name="Passer A."/>
            <person name="Billmyre B."/>
            <person name="Heitman J."/>
        </authorList>
    </citation>
    <scope>NUCLEOTIDE SEQUENCE [LARGE SCALE GENOMIC DNA]</scope>
    <source>
        <strain evidence="1 2">DSM 27421</strain>
    </source>
</reference>
<accession>A0A5D3B1Y6</accession>
<name>A0A5D3B1Y6_9TREE</name>
<proteinExistence type="predicted"/>
<protein>
    <submittedName>
        <fullName evidence="1">Uncharacterized protein</fullName>
    </submittedName>
</protein>
<keyword evidence="2" id="KW-1185">Reference proteome</keyword>
<evidence type="ECO:0000313" key="2">
    <source>
        <dbReference type="Proteomes" id="UP000322245"/>
    </source>
</evidence>
<comment type="caution">
    <text evidence="1">The sequence shown here is derived from an EMBL/GenBank/DDBJ whole genome shotgun (WGS) entry which is preliminary data.</text>
</comment>
<organism evidence="1 2">
    <name type="scientific">Cryptococcus floricola</name>
    <dbReference type="NCBI Taxonomy" id="2591691"/>
    <lineage>
        <taxon>Eukaryota</taxon>
        <taxon>Fungi</taxon>
        <taxon>Dikarya</taxon>
        <taxon>Basidiomycota</taxon>
        <taxon>Agaricomycotina</taxon>
        <taxon>Tremellomycetes</taxon>
        <taxon>Tremellales</taxon>
        <taxon>Cryptococcaceae</taxon>
        <taxon>Cryptococcus</taxon>
    </lineage>
</organism>
<dbReference type="EMBL" id="NIDF01000023">
    <property type="protein sequence ID" value="TYJ56519.1"/>
    <property type="molecule type" value="Genomic_DNA"/>
</dbReference>
<dbReference type="AlphaFoldDB" id="A0A5D3B1Y6"/>
<gene>
    <name evidence="1" type="ORF">B9479_002766</name>
</gene>
<evidence type="ECO:0000313" key="1">
    <source>
        <dbReference type="EMBL" id="TYJ56519.1"/>
    </source>
</evidence>